<reference evidence="1 2" key="1">
    <citation type="submission" date="2023-07" db="EMBL/GenBank/DDBJ databases">
        <title>Genomic Encyclopedia of Type Strains, Phase IV (KMG-IV): sequencing the most valuable type-strain genomes for metagenomic binning, comparative biology and taxonomic classification.</title>
        <authorList>
            <person name="Goeker M."/>
        </authorList>
    </citation>
    <scope>NUCLEOTIDE SEQUENCE [LARGE SCALE GENOMIC DNA]</scope>
    <source>
        <strain evidence="1 2">DSM 19154</strain>
    </source>
</reference>
<proteinExistence type="predicted"/>
<comment type="caution">
    <text evidence="1">The sequence shown here is derived from an EMBL/GenBank/DDBJ whole genome shotgun (WGS) entry which is preliminary data.</text>
</comment>
<evidence type="ECO:0000313" key="2">
    <source>
        <dbReference type="Proteomes" id="UP001225034"/>
    </source>
</evidence>
<dbReference type="RefSeq" id="WP_306980502.1">
    <property type="nucleotide sequence ID" value="NZ_JAUSUA010000001.1"/>
</dbReference>
<sequence>MEYKVIKLPYVTTEKSREKLSEILNEEAANGWILDHLLQSYMIFGITFNEQSAVLRKE</sequence>
<name>A0ABT9YFD3_9BACI</name>
<evidence type="ECO:0008006" key="3">
    <source>
        <dbReference type="Google" id="ProtNLM"/>
    </source>
</evidence>
<evidence type="ECO:0000313" key="1">
    <source>
        <dbReference type="EMBL" id="MDQ0206251.1"/>
    </source>
</evidence>
<organism evidence="1 2">
    <name type="scientific">Alkalicoccobacillus murimartini</name>
    <dbReference type="NCBI Taxonomy" id="171685"/>
    <lineage>
        <taxon>Bacteria</taxon>
        <taxon>Bacillati</taxon>
        <taxon>Bacillota</taxon>
        <taxon>Bacilli</taxon>
        <taxon>Bacillales</taxon>
        <taxon>Bacillaceae</taxon>
        <taxon>Alkalicoccobacillus</taxon>
    </lineage>
</organism>
<keyword evidence="2" id="KW-1185">Reference proteome</keyword>
<accession>A0ABT9YFD3</accession>
<dbReference type="EMBL" id="JAUSUA010000001">
    <property type="protein sequence ID" value="MDQ0206251.1"/>
    <property type="molecule type" value="Genomic_DNA"/>
</dbReference>
<gene>
    <name evidence="1" type="ORF">J2S05_001025</name>
</gene>
<protein>
    <recommendedName>
        <fullName evidence="3">DUF4177 domain-containing protein</fullName>
    </recommendedName>
</protein>
<dbReference type="Proteomes" id="UP001225034">
    <property type="component" value="Unassembled WGS sequence"/>
</dbReference>